<reference evidence="1" key="1">
    <citation type="submission" date="2018-08" db="EMBL/GenBank/DDBJ databases">
        <title>Identification of Burkholderia cepacia strains that express a Burkholderia pseudomallei-like capsular polysaccharide.</title>
        <authorList>
            <person name="Burtnick M.N."/>
            <person name="Vongsouvath M."/>
            <person name="Newton P."/>
            <person name="Wuthiekanun V."/>
            <person name="Limmathurotsakul D."/>
            <person name="Brett P.J."/>
            <person name="Chantratita N."/>
            <person name="Dance D.A."/>
        </authorList>
    </citation>
    <scope>NUCLEOTIDE SEQUENCE</scope>
    <source>
        <strain evidence="1">SBXCC001</strain>
    </source>
</reference>
<evidence type="ECO:0000313" key="2">
    <source>
        <dbReference type="Proteomes" id="UP001272137"/>
    </source>
</evidence>
<dbReference type="AlphaFoldDB" id="A0AAW9D6P7"/>
<proteinExistence type="predicted"/>
<evidence type="ECO:0000313" key="1">
    <source>
        <dbReference type="EMBL" id="MDW9257688.1"/>
    </source>
</evidence>
<organism evidence="1 2">
    <name type="scientific">Burkholderia thailandensis</name>
    <dbReference type="NCBI Taxonomy" id="57975"/>
    <lineage>
        <taxon>Bacteria</taxon>
        <taxon>Pseudomonadati</taxon>
        <taxon>Pseudomonadota</taxon>
        <taxon>Betaproteobacteria</taxon>
        <taxon>Burkholderiales</taxon>
        <taxon>Burkholderiaceae</taxon>
        <taxon>Burkholderia</taxon>
        <taxon>pseudomallei group</taxon>
    </lineage>
</organism>
<dbReference type="EMBL" id="QXCT01000002">
    <property type="protein sequence ID" value="MDW9257688.1"/>
    <property type="molecule type" value="Genomic_DNA"/>
</dbReference>
<comment type="caution">
    <text evidence="1">The sequence shown here is derived from an EMBL/GenBank/DDBJ whole genome shotgun (WGS) entry which is preliminary data.</text>
</comment>
<dbReference type="Proteomes" id="UP001272137">
    <property type="component" value="Unassembled WGS sequence"/>
</dbReference>
<sequence length="101" mass="11411">MVVFTSTIYSAAAGNGGGAHARRRARASLPRFAPPLRHRIDRRMRAAAHALRPCNGRRPARAPRMDVRSCGAHYLRYRSRFAVRTFLQWLHGARFDPPTGM</sequence>
<gene>
    <name evidence="1" type="ORF">C7S16_1111</name>
</gene>
<name>A0AAW9D6P7_BURTH</name>
<accession>A0AAW9D6P7</accession>
<protein>
    <submittedName>
        <fullName evidence="1">Uncharacterized protein</fullName>
    </submittedName>
</protein>